<name>A0A6G0Z7Y2_APHCR</name>
<feature type="non-terminal residue" evidence="1">
    <location>
        <position position="74"/>
    </location>
</feature>
<organism evidence="1 2">
    <name type="scientific">Aphis craccivora</name>
    <name type="common">Cowpea aphid</name>
    <dbReference type="NCBI Taxonomy" id="307492"/>
    <lineage>
        <taxon>Eukaryota</taxon>
        <taxon>Metazoa</taxon>
        <taxon>Ecdysozoa</taxon>
        <taxon>Arthropoda</taxon>
        <taxon>Hexapoda</taxon>
        <taxon>Insecta</taxon>
        <taxon>Pterygota</taxon>
        <taxon>Neoptera</taxon>
        <taxon>Paraneoptera</taxon>
        <taxon>Hemiptera</taxon>
        <taxon>Sternorrhyncha</taxon>
        <taxon>Aphidomorpha</taxon>
        <taxon>Aphidoidea</taxon>
        <taxon>Aphididae</taxon>
        <taxon>Aphidini</taxon>
        <taxon>Aphis</taxon>
        <taxon>Aphis</taxon>
    </lineage>
</organism>
<gene>
    <name evidence="1" type="ORF">FWK35_00011646</name>
</gene>
<dbReference type="AlphaFoldDB" id="A0A6G0Z7Y2"/>
<evidence type="ECO:0000313" key="2">
    <source>
        <dbReference type="Proteomes" id="UP000478052"/>
    </source>
</evidence>
<dbReference type="EMBL" id="VUJU01001081">
    <property type="protein sequence ID" value="KAF0766904.1"/>
    <property type="molecule type" value="Genomic_DNA"/>
</dbReference>
<accession>A0A6G0Z7Y2</accession>
<keyword evidence="2" id="KW-1185">Reference proteome</keyword>
<dbReference type="OrthoDB" id="6611647at2759"/>
<proteinExistence type="predicted"/>
<sequence>MPTFCLQCSHLHRYIKYAKNVYRNWLTDSHFDDLLNVSSINYKHDIIQNSEKNISISKITLTINYQIMHILHII</sequence>
<comment type="caution">
    <text evidence="1">The sequence shown here is derived from an EMBL/GenBank/DDBJ whole genome shotgun (WGS) entry which is preliminary data.</text>
</comment>
<reference evidence="1 2" key="1">
    <citation type="submission" date="2019-08" db="EMBL/GenBank/DDBJ databases">
        <title>Whole genome of Aphis craccivora.</title>
        <authorList>
            <person name="Voronova N.V."/>
            <person name="Shulinski R.S."/>
            <person name="Bandarenka Y.V."/>
            <person name="Zhorov D.G."/>
            <person name="Warner D."/>
        </authorList>
    </citation>
    <scope>NUCLEOTIDE SEQUENCE [LARGE SCALE GENOMIC DNA]</scope>
    <source>
        <strain evidence="1">180601</strain>
        <tissue evidence="1">Whole Body</tissue>
    </source>
</reference>
<dbReference type="Proteomes" id="UP000478052">
    <property type="component" value="Unassembled WGS sequence"/>
</dbReference>
<protein>
    <submittedName>
        <fullName evidence="1">Zinc finger BED domain-containing protein 5-like</fullName>
    </submittedName>
</protein>
<evidence type="ECO:0000313" key="1">
    <source>
        <dbReference type="EMBL" id="KAF0766904.1"/>
    </source>
</evidence>